<keyword evidence="3" id="KW-0949">S-adenosyl-L-methionine</keyword>
<evidence type="ECO:0000256" key="2">
    <source>
        <dbReference type="ARBA" id="ARBA00022679"/>
    </source>
</evidence>
<dbReference type="GO" id="GO:0000179">
    <property type="term" value="F:rRNA (adenine-N6,N6-)-dimethyltransferase activity"/>
    <property type="evidence" value="ECO:0007669"/>
    <property type="project" value="TreeGrafter"/>
</dbReference>
<dbReference type="Pfam" id="PF00398">
    <property type="entry name" value="RrnaAD"/>
    <property type="match status" value="1"/>
</dbReference>
<proteinExistence type="predicted"/>
<gene>
    <name evidence="5" type="ORF">COA08_29670</name>
</gene>
<dbReference type="InterPro" id="IPR029063">
    <property type="entry name" value="SAM-dependent_MTases_sf"/>
</dbReference>
<dbReference type="EMBL" id="NUJQ01000071">
    <property type="protein sequence ID" value="PGQ04639.1"/>
    <property type="molecule type" value="Genomic_DNA"/>
</dbReference>
<keyword evidence="4" id="KW-0694">RNA-binding</keyword>
<protein>
    <submittedName>
        <fullName evidence="5">SAM-dependent methyltransferase</fullName>
    </submittedName>
</protein>
<dbReference type="SUPFAM" id="SSF53335">
    <property type="entry name" value="S-adenosyl-L-methionine-dependent methyltransferases"/>
    <property type="match status" value="1"/>
</dbReference>
<dbReference type="GO" id="GO:0003723">
    <property type="term" value="F:RNA binding"/>
    <property type="evidence" value="ECO:0007669"/>
    <property type="project" value="UniProtKB-KW"/>
</dbReference>
<dbReference type="PANTHER" id="PTHR11727:SF14">
    <property type="entry name" value="BLL8166 PROTEIN"/>
    <property type="match status" value="1"/>
</dbReference>
<evidence type="ECO:0000313" key="5">
    <source>
        <dbReference type="EMBL" id="PGQ04639.1"/>
    </source>
</evidence>
<organism evidence="5 6">
    <name type="scientific">Bacillus cereus</name>
    <dbReference type="NCBI Taxonomy" id="1396"/>
    <lineage>
        <taxon>Bacteria</taxon>
        <taxon>Bacillati</taxon>
        <taxon>Bacillota</taxon>
        <taxon>Bacilli</taxon>
        <taxon>Bacillales</taxon>
        <taxon>Bacillaceae</taxon>
        <taxon>Bacillus</taxon>
        <taxon>Bacillus cereus group</taxon>
    </lineage>
</organism>
<evidence type="ECO:0000256" key="4">
    <source>
        <dbReference type="ARBA" id="ARBA00022884"/>
    </source>
</evidence>
<accession>A0A2C0EDC8</accession>
<dbReference type="Gene3D" id="3.40.50.150">
    <property type="entry name" value="Vaccinia Virus protein VP39"/>
    <property type="match status" value="1"/>
</dbReference>
<evidence type="ECO:0000313" key="6">
    <source>
        <dbReference type="Proteomes" id="UP000221438"/>
    </source>
</evidence>
<dbReference type="InterPro" id="IPR001737">
    <property type="entry name" value="KsgA/Erm"/>
</dbReference>
<dbReference type="Proteomes" id="UP000221438">
    <property type="component" value="Unassembled WGS sequence"/>
</dbReference>
<dbReference type="PANTHER" id="PTHR11727">
    <property type="entry name" value="DIMETHYLADENOSINE TRANSFERASE"/>
    <property type="match status" value="1"/>
</dbReference>
<reference evidence="5 6" key="1">
    <citation type="submission" date="2017-09" db="EMBL/GenBank/DDBJ databases">
        <title>Large-scale bioinformatics analysis of Bacillus genomes uncovers conserved roles of natural products in bacterial physiology.</title>
        <authorList>
            <consortium name="Agbiome Team Llc"/>
            <person name="Bleich R.M."/>
            <person name="Grubbs K.J."/>
            <person name="Santa Maria K.C."/>
            <person name="Allen S.E."/>
            <person name="Farag S."/>
            <person name="Shank E.A."/>
            <person name="Bowers A."/>
        </authorList>
    </citation>
    <scope>NUCLEOTIDE SEQUENCE [LARGE SCALE GENOMIC DNA]</scope>
    <source>
        <strain evidence="5 6">AFS046104</strain>
    </source>
</reference>
<dbReference type="AlphaFoldDB" id="A0A2C0EDC8"/>
<dbReference type="RefSeq" id="WP_097833434.1">
    <property type="nucleotide sequence ID" value="NZ_NUGR01000050.1"/>
</dbReference>
<evidence type="ECO:0000256" key="1">
    <source>
        <dbReference type="ARBA" id="ARBA00022603"/>
    </source>
</evidence>
<comment type="caution">
    <text evidence="5">The sequence shown here is derived from an EMBL/GenBank/DDBJ whole genome shotgun (WGS) entry which is preliminary data.</text>
</comment>
<name>A0A2C0EDC8_BACCE</name>
<evidence type="ECO:0000256" key="3">
    <source>
        <dbReference type="ARBA" id="ARBA00022691"/>
    </source>
</evidence>
<sequence>MNHLSFLSQCITNPRNVGAVLPSSKFLAEKMMENINFENAKYIIEYGPGTGVFTEKLLKKRNSNTTLMLVENNREFYLMLKEKFKKEKNLFIVWGSAENIDEYLKNFSIPYADYIVSGLPFASLPQNVSDEILLTTTKILKKDGVFITFQYTKFKKKFLNQFFDTIDEKWELRNVPPAFVFSCSTPKNKGEKYGS</sequence>
<keyword evidence="2 5" id="KW-0808">Transferase</keyword>
<keyword evidence="1 5" id="KW-0489">Methyltransferase</keyword>